<dbReference type="Gene3D" id="3.50.50.60">
    <property type="entry name" value="FAD/NAD(P)-binding domain"/>
    <property type="match status" value="1"/>
</dbReference>
<name>A0A410FTA6_BIPS1</name>
<dbReference type="GO" id="GO:0051536">
    <property type="term" value="F:iron-sulfur cluster binding"/>
    <property type="evidence" value="ECO:0007669"/>
    <property type="project" value="InterPro"/>
</dbReference>
<organism evidence="6 7">
    <name type="scientific">Bipolaricaulis sibiricus</name>
    <dbReference type="NCBI Taxonomy" id="2501609"/>
    <lineage>
        <taxon>Bacteria</taxon>
        <taxon>Candidatus Bipolaricaulota</taxon>
        <taxon>Candidatus Bipolaricaulia</taxon>
        <taxon>Candidatus Bipolaricaulales</taxon>
        <taxon>Candidatus Bipolaricaulaceae</taxon>
        <taxon>Candidatus Bipolaricaulis</taxon>
    </lineage>
</organism>
<keyword evidence="3" id="KW-0274">FAD</keyword>
<dbReference type="Proteomes" id="UP000287233">
    <property type="component" value="Chromosome"/>
</dbReference>
<evidence type="ECO:0000313" key="7">
    <source>
        <dbReference type="Proteomes" id="UP000287233"/>
    </source>
</evidence>
<dbReference type="SUPFAM" id="SSF46548">
    <property type="entry name" value="alpha-helical ferredoxin"/>
    <property type="match status" value="2"/>
</dbReference>
<keyword evidence="3" id="KW-0285">Flavoprotein</keyword>
<evidence type="ECO:0000256" key="2">
    <source>
        <dbReference type="ARBA" id="ARBA00011048"/>
    </source>
</evidence>
<evidence type="ECO:0000259" key="5">
    <source>
        <dbReference type="Pfam" id="PF14691"/>
    </source>
</evidence>
<dbReference type="InterPro" id="IPR013785">
    <property type="entry name" value="Aldolase_TIM"/>
</dbReference>
<dbReference type="PRINTS" id="PR00419">
    <property type="entry name" value="ADXRDTASE"/>
</dbReference>
<dbReference type="Pfam" id="PF14691">
    <property type="entry name" value="Fer4_20"/>
    <property type="match status" value="1"/>
</dbReference>
<evidence type="ECO:0000256" key="1">
    <source>
        <dbReference type="ARBA" id="ARBA00001974"/>
    </source>
</evidence>
<accession>A0A410FTA6</accession>
<comment type="similarity">
    <text evidence="2">In the N-terminal section; belongs to the NADH:flavin oxidoreductase/NADH oxidase family.</text>
</comment>
<feature type="domain" description="Dihydroprymidine dehydrogenase" evidence="5">
    <location>
        <begin position="439"/>
        <end position="520"/>
    </location>
</feature>
<dbReference type="Pfam" id="PF07992">
    <property type="entry name" value="Pyr_redox_2"/>
    <property type="match status" value="1"/>
</dbReference>
<dbReference type="AlphaFoldDB" id="A0A410FTA6"/>
<dbReference type="SUPFAM" id="SSF51971">
    <property type="entry name" value="Nucleotide-binding domain"/>
    <property type="match status" value="2"/>
</dbReference>
<dbReference type="KEGG" id="bih:BIP78_0382"/>
<dbReference type="PANTHER" id="PTHR42783">
    <property type="entry name" value="GLUTAMATE SYNTHASE [NADPH] SMALL CHAIN"/>
    <property type="match status" value="1"/>
</dbReference>
<feature type="domain" description="FAD/NAD(P)-binding" evidence="4">
    <location>
        <begin position="533"/>
        <end position="826"/>
    </location>
</feature>
<dbReference type="PANTHER" id="PTHR42783:SF3">
    <property type="entry name" value="GLUTAMATE SYNTHASE [NADPH] SMALL CHAIN-RELATED"/>
    <property type="match status" value="1"/>
</dbReference>
<dbReference type="Gene3D" id="3.40.50.720">
    <property type="entry name" value="NAD(P)-binding Rossmann-like Domain"/>
    <property type="match status" value="1"/>
</dbReference>
<reference evidence="7" key="1">
    <citation type="submission" date="2018-12" db="EMBL/GenBank/DDBJ databases">
        <title>Complete genome sequence of an uncultured bacterium of the candidate phylum Bipolaricaulota.</title>
        <authorList>
            <person name="Kadnikov V.V."/>
            <person name="Mardanov A.V."/>
            <person name="Beletsky A.V."/>
            <person name="Frank Y.A."/>
            <person name="Karnachuk O.V."/>
            <person name="Ravin N.V."/>
        </authorList>
    </citation>
    <scope>NUCLEOTIDE SEQUENCE [LARGE SCALE GENOMIC DNA]</scope>
</reference>
<dbReference type="InterPro" id="IPR017701">
    <property type="entry name" value="Se_rdtase_YgfK"/>
</dbReference>
<dbReference type="GO" id="GO:0016491">
    <property type="term" value="F:oxidoreductase activity"/>
    <property type="evidence" value="ECO:0007669"/>
    <property type="project" value="InterPro"/>
</dbReference>
<dbReference type="InterPro" id="IPR036188">
    <property type="entry name" value="FAD/NAD-bd_sf"/>
</dbReference>
<dbReference type="NCBIfam" id="TIGR03315">
    <property type="entry name" value="Se_ygfK"/>
    <property type="match status" value="1"/>
</dbReference>
<evidence type="ECO:0000256" key="3">
    <source>
        <dbReference type="ARBA" id="ARBA00022827"/>
    </source>
</evidence>
<dbReference type="Gene3D" id="3.20.20.70">
    <property type="entry name" value="Aldolase class I"/>
    <property type="match status" value="1"/>
</dbReference>
<sequence>MRPLPAETLLSWALDELDRAGAIYGIPREAFWVPAPDVPYRSDLFGHPLGTPVGPAAGPHTQLAQNIVAAWLCGGRFIELKTVQIMDELDIPRPCIDMEDEGYNVEWSQELRLDQSAGEYVKAWVLVHVLHRHLGFPGQVETVFNMSVGYNLDGIRSGRMTAFMDRLTDAADEIAELQKCLRAQFPRVAEIEIPGRIADSVTLSTMHGCPPDEIEKIGRYLLEERGVHTYIKLNPTLLGKDEVLGILHHALGFREIEIPNQVFDHDLQYDRAVALLRELRAVARERGLAFGVKLSNTLAMANHKRYLPGDEVYMSGRALYPITMTLFHRLEEEFAGDLPVSFAGGADSVNVATVLACGAQTVTAASDLLKPGGYGRLRDWLTKLGAAMERRGARNLAELAADRRRALAQAAADATSDPRYHKAAFPHGLPKTERSLTAFDCIAAPCVEKCPIGQDVPEYAWAIAHGDLDQALAVVLARNPLPGILGYICTHVCETRCTRNTYEEPVAIRALKRVAFDGGREPELRPAPPTGRRVAVIGGGPAGLSAAYFLALSGVGVTVFEAGDQLGGMPALAPAFRIPQAVIDRDVGRVRNLGVELRPRSPVREAPERLLEQGFDAVFVAVGLPADARLGIPREDGPGVFGAVDFLRRVRRGEAVAVGPRVVVVGGGNVAMDAARTAARLAGRPVTVAYRRSRAEMPADRDELEELLLEGNEVLEQVAPVEIVRRDGRVVTLRLVRTELGPPGEDGRRAFAAVPGSEFDLPADTVIVAVGQRADAPFLGGSRIARTADGRIRVDAATGRASADPVYAGGDLVRGAATIVAACADGRRAAEAICRDLGVPFRSIPVPGAVLSPAGIRAVKVARTQREGRCATPTLPADRRGGWDLVEAPLTPDAARAEALRCLQCSSVCDKCVEVCPNRANFAWTVEPVRWAVPVVADRGGTPVVVGEEPFVLAQGRQIAHVVDLCNECGNCGTFCVHQGRPFLDKPRLYLDPHEFRRAGGPGFHVAGGGIVMRQDGREARLSGPDPWAYEDDEIVAVLDRVFRPRELRLKRALKGPKSLRPAAEMAILLTGLEGTVWVGGCRG</sequence>
<dbReference type="EMBL" id="CP034928">
    <property type="protein sequence ID" value="QAA76148.1"/>
    <property type="molecule type" value="Genomic_DNA"/>
</dbReference>
<dbReference type="InterPro" id="IPR023753">
    <property type="entry name" value="FAD/NAD-binding_dom"/>
</dbReference>
<dbReference type="InterPro" id="IPR009051">
    <property type="entry name" value="Helical_ferredxn"/>
</dbReference>
<proteinExistence type="inferred from homology"/>
<comment type="cofactor">
    <cofactor evidence="1">
        <name>FAD</name>
        <dbReference type="ChEBI" id="CHEBI:57692"/>
    </cofactor>
</comment>
<evidence type="ECO:0000313" key="6">
    <source>
        <dbReference type="EMBL" id="QAA76148.1"/>
    </source>
</evidence>
<dbReference type="Gene3D" id="1.10.1060.10">
    <property type="entry name" value="Alpha-helical ferredoxin"/>
    <property type="match status" value="1"/>
</dbReference>
<evidence type="ECO:0000259" key="4">
    <source>
        <dbReference type="Pfam" id="PF07992"/>
    </source>
</evidence>
<gene>
    <name evidence="6" type="ORF">BIP78_0382</name>
</gene>
<dbReference type="SUPFAM" id="SSF51395">
    <property type="entry name" value="FMN-linked oxidoreductases"/>
    <property type="match status" value="1"/>
</dbReference>
<protein>
    <submittedName>
        <fullName evidence="6">Glutamate synthase [NADPH] small chain</fullName>
    </submittedName>
</protein>
<dbReference type="InterPro" id="IPR028261">
    <property type="entry name" value="DPD_II"/>
</dbReference>